<dbReference type="KEGG" id="sapo:SAPIO_CDS0278"/>
<organism evidence="2 3">
    <name type="scientific">Pseudallescheria apiosperma</name>
    <name type="common">Scedosporium apiospermum</name>
    <dbReference type="NCBI Taxonomy" id="563466"/>
    <lineage>
        <taxon>Eukaryota</taxon>
        <taxon>Fungi</taxon>
        <taxon>Dikarya</taxon>
        <taxon>Ascomycota</taxon>
        <taxon>Pezizomycotina</taxon>
        <taxon>Sordariomycetes</taxon>
        <taxon>Hypocreomycetidae</taxon>
        <taxon>Microascales</taxon>
        <taxon>Microascaceae</taxon>
        <taxon>Scedosporium</taxon>
    </lineage>
</organism>
<reference evidence="2 3" key="1">
    <citation type="journal article" date="2014" name="Genome Announc.">
        <title>Draft genome sequence of the pathogenic fungus Scedosporium apiospermum.</title>
        <authorList>
            <person name="Vandeputte P."/>
            <person name="Ghamrawi S."/>
            <person name="Rechenmann M."/>
            <person name="Iltis A."/>
            <person name="Giraud S."/>
            <person name="Fleury M."/>
            <person name="Thornton C."/>
            <person name="Delhaes L."/>
            <person name="Meyer W."/>
            <person name="Papon N."/>
            <person name="Bouchara J.P."/>
        </authorList>
    </citation>
    <scope>NUCLEOTIDE SEQUENCE [LARGE SCALE GENOMIC DNA]</scope>
    <source>
        <strain evidence="2 3">IHEM 14462</strain>
    </source>
</reference>
<dbReference type="AlphaFoldDB" id="A0A084GHW9"/>
<name>A0A084GHW9_PSEDA</name>
<comment type="caution">
    <text evidence="2">The sequence shown here is derived from an EMBL/GenBank/DDBJ whole genome shotgun (WGS) entry which is preliminary data.</text>
</comment>
<dbReference type="Proteomes" id="UP000028545">
    <property type="component" value="Unassembled WGS sequence"/>
</dbReference>
<keyword evidence="3" id="KW-1185">Reference proteome</keyword>
<dbReference type="OrthoDB" id="5383572at2759"/>
<dbReference type="GeneID" id="27718430"/>
<evidence type="ECO:0000313" key="3">
    <source>
        <dbReference type="Proteomes" id="UP000028545"/>
    </source>
</evidence>
<protein>
    <submittedName>
        <fullName evidence="2">Uncharacterized protein</fullName>
    </submittedName>
</protein>
<sequence length="471" mass="49488">MKGLIRQVHSDDSKLFGALREELKKDSYDLAAAEDLDLSKDAATSAAVFTARIDKLVLGVSTSMDYIHQGFSALEKFNGFKGCIASAKRAIDRIPDVKGGFRYMKGLTVLVTTIKAPTPGEPEDLSGKEVSAAEVLDEKLEEKISSPEGSEELGSINEEPSHNAEIIDRGLEDLGPGERIPSLNEPPWEPPEDIPPSGRASWKQSTTRESVIKGLNVTLGMCFTISMSLDLKNNWNNYARVGKALNVLQIAIQGLTVLADASLLVGDFVASGGLAADCAIMVALPVLGAVLAVVRIVVLALLTFLHLTKPSVPEDTPVEKFLKNTAHPFIDGLTPQPKPSLTYLAPAQVTADAISAQVPITGTNHTGADVALTCSTITLEVGAGNAALFSGPTTAWTVAGKHDPGKPSTLSVDGTIGVAGESAETVATGYLAPQDRGNNLVSYDLSVQASPTTNEANGLLIVKAGQSIEIA</sequence>
<dbReference type="EMBL" id="JOWA01000011">
    <property type="protein sequence ID" value="KEZ46931.1"/>
    <property type="molecule type" value="Genomic_DNA"/>
</dbReference>
<proteinExistence type="predicted"/>
<evidence type="ECO:0000313" key="2">
    <source>
        <dbReference type="EMBL" id="KEZ46931.1"/>
    </source>
</evidence>
<dbReference type="HOGENOM" id="CLU_580258_0_0_1"/>
<accession>A0A084GHW9</accession>
<feature type="region of interest" description="Disordered" evidence="1">
    <location>
        <begin position="142"/>
        <end position="162"/>
    </location>
</feature>
<gene>
    <name evidence="2" type="ORF">SAPIO_CDS0278</name>
</gene>
<dbReference type="VEuPathDB" id="FungiDB:SAPIO_CDS0278"/>
<dbReference type="RefSeq" id="XP_016646730.1">
    <property type="nucleotide sequence ID" value="XM_016783097.1"/>
</dbReference>
<evidence type="ECO:0000256" key="1">
    <source>
        <dbReference type="SAM" id="MobiDB-lite"/>
    </source>
</evidence>
<feature type="region of interest" description="Disordered" evidence="1">
    <location>
        <begin position="175"/>
        <end position="203"/>
    </location>
</feature>